<gene>
    <name evidence="4" type="ORF">ENP86_12085</name>
</gene>
<dbReference type="Gene3D" id="1.10.390.10">
    <property type="entry name" value="Neutral Protease Domain 2"/>
    <property type="match status" value="1"/>
</dbReference>
<evidence type="ECO:0000259" key="3">
    <source>
        <dbReference type="Pfam" id="PF01433"/>
    </source>
</evidence>
<protein>
    <submittedName>
        <fullName evidence="4">M1 family peptidase</fullName>
    </submittedName>
</protein>
<dbReference type="AlphaFoldDB" id="A0A7V0Z7T7"/>
<dbReference type="CDD" id="cd09604">
    <property type="entry name" value="M1_APN_like"/>
    <property type="match status" value="1"/>
</dbReference>
<comment type="cofactor">
    <cofactor evidence="2">
        <name>Zn(2+)</name>
        <dbReference type="ChEBI" id="CHEBI:29105"/>
    </cofactor>
    <text evidence="2">Binds 1 zinc ion per subunit.</text>
</comment>
<dbReference type="GO" id="GO:0008237">
    <property type="term" value="F:metallopeptidase activity"/>
    <property type="evidence" value="ECO:0007669"/>
    <property type="project" value="InterPro"/>
</dbReference>
<dbReference type="EMBL" id="DSKY01000022">
    <property type="protein sequence ID" value="HDY60261.1"/>
    <property type="molecule type" value="Genomic_DNA"/>
</dbReference>
<reference evidence="4" key="1">
    <citation type="journal article" date="2020" name="mSystems">
        <title>Genome- and Community-Level Interaction Insights into Carbon Utilization and Element Cycling Functions of Hydrothermarchaeota in Hydrothermal Sediment.</title>
        <authorList>
            <person name="Zhou Z."/>
            <person name="Liu Y."/>
            <person name="Xu W."/>
            <person name="Pan J."/>
            <person name="Luo Z.H."/>
            <person name="Li M."/>
        </authorList>
    </citation>
    <scope>NUCLEOTIDE SEQUENCE [LARGE SCALE GENOMIC DNA]</scope>
    <source>
        <strain evidence="4">SpSt-258</strain>
    </source>
</reference>
<dbReference type="Pfam" id="PF01433">
    <property type="entry name" value="Peptidase_M1"/>
    <property type="match status" value="1"/>
</dbReference>
<keyword evidence="2" id="KW-0862">Zinc</keyword>
<dbReference type="GO" id="GO:0008270">
    <property type="term" value="F:zinc ion binding"/>
    <property type="evidence" value="ECO:0007669"/>
    <property type="project" value="InterPro"/>
</dbReference>
<proteinExistence type="predicted"/>
<evidence type="ECO:0000256" key="2">
    <source>
        <dbReference type="PIRSR" id="PIRSR634015-3"/>
    </source>
</evidence>
<dbReference type="PANTHER" id="PTHR45726:SF3">
    <property type="entry name" value="LEUKOTRIENE A-4 HYDROLASE"/>
    <property type="match status" value="1"/>
</dbReference>
<feature type="active site" description="Proton donor" evidence="1">
    <location>
        <position position="411"/>
    </location>
</feature>
<feature type="domain" description="Peptidase M1 membrane alanine aminopeptidase" evidence="3">
    <location>
        <begin position="275"/>
        <end position="468"/>
    </location>
</feature>
<feature type="binding site" evidence="2">
    <location>
        <position position="321"/>
    </location>
    <ligand>
        <name>Zn(2+)</name>
        <dbReference type="ChEBI" id="CHEBI:29105"/>
        <note>catalytic</note>
    </ligand>
</feature>
<organism evidence="4">
    <name type="scientific">candidate division WOR-3 bacterium</name>
    <dbReference type="NCBI Taxonomy" id="2052148"/>
    <lineage>
        <taxon>Bacteria</taxon>
        <taxon>Bacteria division WOR-3</taxon>
    </lineage>
</organism>
<comment type="caution">
    <text evidence="4">The sequence shown here is derived from an EMBL/GenBank/DDBJ whole genome shotgun (WGS) entry which is preliminary data.</text>
</comment>
<dbReference type="InterPro" id="IPR027268">
    <property type="entry name" value="Peptidase_M4/M1_CTD_sf"/>
</dbReference>
<feature type="binding site" evidence="2">
    <location>
        <position position="317"/>
    </location>
    <ligand>
        <name>Zn(2+)</name>
        <dbReference type="ChEBI" id="CHEBI:29105"/>
        <note>catalytic</note>
    </ligand>
</feature>
<evidence type="ECO:0000313" key="4">
    <source>
        <dbReference type="EMBL" id="HDY60261.1"/>
    </source>
</evidence>
<dbReference type="InterPro" id="IPR014782">
    <property type="entry name" value="Peptidase_M1_dom"/>
</dbReference>
<accession>A0A7V0Z7T7</accession>
<dbReference type="PANTHER" id="PTHR45726">
    <property type="entry name" value="LEUKOTRIENE A-4 HYDROLASE"/>
    <property type="match status" value="1"/>
</dbReference>
<keyword evidence="2" id="KW-0479">Metal-binding</keyword>
<name>A0A7V0Z7T7_UNCW3</name>
<sequence>MAIILFIFLWQQKVDHKISCSLNVEEHTLNISETLIYHNNSPVSLETLYFHLYANAYRDNNTTFAKELKKMGSYKFLKAKKSERGWIDIISITNENNDSLNFKIDETIMSVILDKPLSSSDSVVLKIESVLKIPKIFSRLGYKGKHFEIVQWYPKPCVFDKNGWHRQGYHAIGEFYGEFGNFDVMIELPANYVIASTGVPIDSSLVEGNKKKMHFFAGRVHDFAWVCDPDFEVEEKNVDGITIEIYYIKKYRKKWKTAGDYVIDAVSRYNRWYGKYPYKRLSVVQGYFGGCMEYPNLVIINGGEDNLTRQFELVIIHEIAHQWFYGILGSNEMDEAWLDEGLTSYTEQRYVIDKYGIDNSFFKADFIPPLPHIYINNLLYYITLVNEMEKPVLTPSFDFVETPLAYQTAVYTKPALFLRYLEAYLGANAFDSVLKAYFEEFKFGHPTTDDFIKICEEVSGRDLRQFFYDFLHTTKYCDWHIKKITKNSVVIENKGDFLLPTDMLVQTDNRPQVLRIDKQLDTFNFTDARKIKKIIIDPYDYTPEKDRWNNFYPKRFAMKPIFDWPSFDTYQVYFLPYLWYDSDDGFTPGLYLAGAQFIDAGFIKGKNQWLAGYIYGTKSHSHIYTFSYQTPLLFKKGYRLRVFLKSSKSEDEIKSQAGFLNDFGIPFTAQSGLKIKSFVDYKDLYSLKYVDSTDWSISKYYSLQNEISYATGHWLLDLAIIFAPGYFNPEWNFIKATLAIEKKSKIILPFLYTRFFAGKVIGTAPAQERIFLSGGLRHNFISDLLLGQKGYASPQEHIHIKQDGNMAGYQGYHIKTDGLFCINLELLCGLPLRIFGDFGYYYNQDSLKWQHSYDAGVKLALGPISFILPLVNAEKFFPKNWSIEFSVAGTGF</sequence>
<dbReference type="InterPro" id="IPR034015">
    <property type="entry name" value="M1_LTA4H"/>
</dbReference>
<dbReference type="SUPFAM" id="SSF55486">
    <property type="entry name" value="Metalloproteases ('zincins'), catalytic domain"/>
    <property type="match status" value="1"/>
</dbReference>
<evidence type="ECO:0000256" key="1">
    <source>
        <dbReference type="PIRSR" id="PIRSR634015-1"/>
    </source>
</evidence>
<feature type="binding site" evidence="2">
    <location>
        <position position="340"/>
    </location>
    <ligand>
        <name>Zn(2+)</name>
        <dbReference type="ChEBI" id="CHEBI:29105"/>
        <note>catalytic</note>
    </ligand>
</feature>
<feature type="active site" description="Proton acceptor" evidence="1">
    <location>
        <position position="318"/>
    </location>
</feature>